<sequence>MRSMIVTALLVLLAVVLLGAGITLSSEKPVRAMRPGIESEAADPAERDFFLAQSDERERDRRPEHPPHPRDRHPREHHPEHERHRAHAEAEHRNIEREMDEHRHRIQNMHVAAEHLEQAGMHDLAHRIHQEARENEQHLRERLERHQHAEHRSPHAGPEVHELLKQLRNEVHELKREVRELRETVASQAK</sequence>
<accession>A0A517PTZ5</accession>
<organism evidence="2 3">
    <name type="scientific">Gimesia chilikensis</name>
    <dbReference type="NCBI Taxonomy" id="2605989"/>
    <lineage>
        <taxon>Bacteria</taxon>
        <taxon>Pseudomonadati</taxon>
        <taxon>Planctomycetota</taxon>
        <taxon>Planctomycetia</taxon>
        <taxon>Planctomycetales</taxon>
        <taxon>Planctomycetaceae</taxon>
        <taxon>Gimesia</taxon>
    </lineage>
</organism>
<keyword evidence="3" id="KW-1185">Reference proteome</keyword>
<evidence type="ECO:0000256" key="1">
    <source>
        <dbReference type="SAM" id="MobiDB-lite"/>
    </source>
</evidence>
<dbReference type="Proteomes" id="UP000320421">
    <property type="component" value="Chromosome"/>
</dbReference>
<feature type="region of interest" description="Disordered" evidence="1">
    <location>
        <begin position="133"/>
        <end position="160"/>
    </location>
</feature>
<protein>
    <submittedName>
        <fullName evidence="2">Uncharacterized protein</fullName>
    </submittedName>
</protein>
<dbReference type="EMBL" id="CP036266">
    <property type="protein sequence ID" value="QDT22851.1"/>
    <property type="molecule type" value="Genomic_DNA"/>
</dbReference>
<proteinExistence type="predicted"/>
<dbReference type="AlphaFoldDB" id="A0A517PTZ5"/>
<dbReference type="RefSeq" id="WP_145189373.1">
    <property type="nucleotide sequence ID" value="NZ_CP036266.1"/>
</dbReference>
<reference evidence="2 3" key="1">
    <citation type="submission" date="2019-02" db="EMBL/GenBank/DDBJ databases">
        <title>Deep-cultivation of Planctomycetes and their phenomic and genomic characterization uncovers novel biology.</title>
        <authorList>
            <person name="Wiegand S."/>
            <person name="Jogler M."/>
            <person name="Boedeker C."/>
            <person name="Pinto D."/>
            <person name="Vollmers J."/>
            <person name="Rivas-Marin E."/>
            <person name="Kohn T."/>
            <person name="Peeters S.H."/>
            <person name="Heuer A."/>
            <person name="Rast P."/>
            <person name="Oberbeckmann S."/>
            <person name="Bunk B."/>
            <person name="Jeske O."/>
            <person name="Meyerdierks A."/>
            <person name="Storesund J.E."/>
            <person name="Kallscheuer N."/>
            <person name="Luecker S."/>
            <person name="Lage O.M."/>
            <person name="Pohl T."/>
            <person name="Merkel B.J."/>
            <person name="Hornburger P."/>
            <person name="Mueller R.-W."/>
            <person name="Bruemmer F."/>
            <person name="Labrenz M."/>
            <person name="Spormann A.M."/>
            <person name="Op den Camp H."/>
            <person name="Overmann J."/>
            <person name="Amann R."/>
            <person name="Jetten M.S.M."/>
            <person name="Mascher T."/>
            <person name="Medema M.H."/>
            <person name="Devos D.P."/>
            <person name="Kaster A.-K."/>
            <person name="Ovreas L."/>
            <person name="Rohde M."/>
            <person name="Galperin M.Y."/>
            <person name="Jogler C."/>
        </authorList>
    </citation>
    <scope>NUCLEOTIDE SEQUENCE [LARGE SCALE GENOMIC DNA]</scope>
    <source>
        <strain evidence="2 3">HG66A1</strain>
    </source>
</reference>
<dbReference type="OrthoDB" id="9989286at2"/>
<feature type="region of interest" description="Disordered" evidence="1">
    <location>
        <begin position="35"/>
        <end position="91"/>
    </location>
</feature>
<gene>
    <name evidence="2" type="ORF">HG66A1_46620</name>
</gene>
<feature type="compositionally biased region" description="Basic and acidic residues" evidence="1">
    <location>
        <begin position="44"/>
        <end position="91"/>
    </location>
</feature>
<evidence type="ECO:0000313" key="3">
    <source>
        <dbReference type="Proteomes" id="UP000320421"/>
    </source>
</evidence>
<name>A0A517PTZ5_9PLAN</name>
<evidence type="ECO:0000313" key="2">
    <source>
        <dbReference type="EMBL" id="QDT22851.1"/>
    </source>
</evidence>